<protein>
    <recommendedName>
        <fullName evidence="6">Pectinesterase inhibitor domain-containing protein</fullName>
    </recommendedName>
</protein>
<feature type="region of interest" description="Disordered" evidence="4">
    <location>
        <begin position="62"/>
        <end position="89"/>
    </location>
</feature>
<feature type="compositionally biased region" description="Pro residues" evidence="4">
    <location>
        <begin position="69"/>
        <end position="85"/>
    </location>
</feature>
<dbReference type="Proteomes" id="UP000325577">
    <property type="component" value="Linkage Group LG21"/>
</dbReference>
<dbReference type="OrthoDB" id="770764at2759"/>
<evidence type="ECO:0000259" key="6">
    <source>
        <dbReference type="SMART" id="SM00856"/>
    </source>
</evidence>
<dbReference type="EMBL" id="CM018045">
    <property type="protein sequence ID" value="KAA8527375.1"/>
    <property type="molecule type" value="Genomic_DNA"/>
</dbReference>
<gene>
    <name evidence="7" type="ORF">F0562_034910</name>
</gene>
<feature type="signal peptide" evidence="5">
    <location>
        <begin position="1"/>
        <end position="25"/>
    </location>
</feature>
<accession>A0A5J5A8H1</accession>
<evidence type="ECO:0000256" key="5">
    <source>
        <dbReference type="SAM" id="SignalP"/>
    </source>
</evidence>
<name>A0A5J5A8H1_9ASTE</name>
<evidence type="ECO:0000256" key="3">
    <source>
        <dbReference type="ARBA" id="ARBA00038471"/>
    </source>
</evidence>
<reference evidence="7 8" key="1">
    <citation type="submission" date="2019-09" db="EMBL/GenBank/DDBJ databases">
        <title>A chromosome-level genome assembly of the Chinese tupelo Nyssa sinensis.</title>
        <authorList>
            <person name="Yang X."/>
            <person name="Kang M."/>
            <person name="Yang Y."/>
            <person name="Xiong H."/>
            <person name="Wang M."/>
            <person name="Zhang Z."/>
            <person name="Wang Z."/>
            <person name="Wu H."/>
            <person name="Ma T."/>
            <person name="Liu J."/>
            <person name="Xi Z."/>
        </authorList>
    </citation>
    <scope>NUCLEOTIDE SEQUENCE [LARGE SCALE GENOMIC DNA]</scope>
    <source>
        <strain evidence="7">J267</strain>
        <tissue evidence="7">Leaf</tissue>
    </source>
</reference>
<feature type="domain" description="Pectinesterase inhibitor" evidence="6">
    <location>
        <begin position="133"/>
        <end position="280"/>
    </location>
</feature>
<dbReference type="GO" id="GO:0004857">
    <property type="term" value="F:enzyme inhibitor activity"/>
    <property type="evidence" value="ECO:0007669"/>
    <property type="project" value="InterPro"/>
</dbReference>
<evidence type="ECO:0000256" key="4">
    <source>
        <dbReference type="SAM" id="MobiDB-lite"/>
    </source>
</evidence>
<evidence type="ECO:0000256" key="2">
    <source>
        <dbReference type="ARBA" id="ARBA00023157"/>
    </source>
</evidence>
<organism evidence="7 8">
    <name type="scientific">Nyssa sinensis</name>
    <dbReference type="NCBI Taxonomy" id="561372"/>
    <lineage>
        <taxon>Eukaryota</taxon>
        <taxon>Viridiplantae</taxon>
        <taxon>Streptophyta</taxon>
        <taxon>Embryophyta</taxon>
        <taxon>Tracheophyta</taxon>
        <taxon>Spermatophyta</taxon>
        <taxon>Magnoliopsida</taxon>
        <taxon>eudicotyledons</taxon>
        <taxon>Gunneridae</taxon>
        <taxon>Pentapetalae</taxon>
        <taxon>asterids</taxon>
        <taxon>Cornales</taxon>
        <taxon>Nyssaceae</taxon>
        <taxon>Nyssa</taxon>
    </lineage>
</organism>
<dbReference type="AlphaFoldDB" id="A0A5J5A8H1"/>
<evidence type="ECO:0000313" key="7">
    <source>
        <dbReference type="EMBL" id="KAA8527375.1"/>
    </source>
</evidence>
<dbReference type="NCBIfam" id="TIGR01614">
    <property type="entry name" value="PME_inhib"/>
    <property type="match status" value="1"/>
</dbReference>
<dbReference type="PANTHER" id="PTHR35357:SF24">
    <property type="entry name" value="OS04G0587200 PROTEIN"/>
    <property type="match status" value="1"/>
</dbReference>
<dbReference type="SUPFAM" id="SSF101148">
    <property type="entry name" value="Plant invertase/pectin methylesterase inhibitor"/>
    <property type="match status" value="1"/>
</dbReference>
<comment type="similarity">
    <text evidence="3">Belongs to the PMEI family.</text>
</comment>
<keyword evidence="1 5" id="KW-0732">Signal</keyword>
<keyword evidence="8" id="KW-1185">Reference proteome</keyword>
<dbReference type="InterPro" id="IPR006501">
    <property type="entry name" value="Pectinesterase_inhib_dom"/>
</dbReference>
<dbReference type="Gene3D" id="1.20.140.40">
    <property type="entry name" value="Invertase/pectin methylesterase inhibitor family protein"/>
    <property type="match status" value="1"/>
</dbReference>
<dbReference type="Pfam" id="PF04043">
    <property type="entry name" value="PMEI"/>
    <property type="match status" value="1"/>
</dbReference>
<proteinExistence type="inferred from homology"/>
<evidence type="ECO:0000256" key="1">
    <source>
        <dbReference type="ARBA" id="ARBA00022729"/>
    </source>
</evidence>
<dbReference type="CDD" id="cd15800">
    <property type="entry name" value="PMEI-like_2"/>
    <property type="match status" value="1"/>
</dbReference>
<sequence length="288" mass="30265">MEPHGYQRLLIIAFFSLIVLHFANATCVPLNCTNTSSSDSPSPSPSRTSSIVNKLETVSFRGVHLGPSPDSPSPSSSPSPSPSPAPSTVDKLETVSFRGVHMGPSPDHISVASISNQLSRAGPLSETFTIPKLSNPAVKKICDSTDNSALCQSSISPYLLDSKAVASPSLVLKMAIQASTDQTKTAISSITTMAGLPTTPPDTVSILNECKEGYNDALENFQSAMDALLAGDIGTMTSMLSAAITDYGDCEELFFEESAASPLVDHSKTLMNMVGNCLAISNLIAKHE</sequence>
<keyword evidence="2" id="KW-1015">Disulfide bond</keyword>
<dbReference type="SMART" id="SM00856">
    <property type="entry name" value="PMEI"/>
    <property type="match status" value="1"/>
</dbReference>
<feature type="chain" id="PRO_5023844696" description="Pectinesterase inhibitor domain-containing protein" evidence="5">
    <location>
        <begin position="26"/>
        <end position="288"/>
    </location>
</feature>
<dbReference type="InterPro" id="IPR035513">
    <property type="entry name" value="Invertase/methylesterase_inhib"/>
</dbReference>
<evidence type="ECO:0000313" key="8">
    <source>
        <dbReference type="Proteomes" id="UP000325577"/>
    </source>
</evidence>
<dbReference type="PANTHER" id="PTHR35357">
    <property type="entry name" value="OS02G0537100 PROTEIN"/>
    <property type="match status" value="1"/>
</dbReference>